<dbReference type="EMBL" id="CP045119">
    <property type="protein sequence ID" value="QIN81969.1"/>
    <property type="molecule type" value="Genomic_DNA"/>
</dbReference>
<sequence>MIHVTFERRYGTATVRSRVTAPSIERAAELAGEGARLVFPVDPGAFFQPEDIPEGVERLADPGRTELAGTPA</sequence>
<dbReference type="AlphaFoldDB" id="A0A6G8Q6B1"/>
<name>A0A6G8Q6B1_9ACTN</name>
<reference evidence="1 2" key="1">
    <citation type="submission" date="2019-10" db="EMBL/GenBank/DDBJ databases">
        <title>Rubrobacter sp nov SCSIO 52090 isolated from a deep-sea sediment in the South China Sea.</title>
        <authorList>
            <person name="Chen R.W."/>
        </authorList>
    </citation>
    <scope>NUCLEOTIDE SEQUENCE [LARGE SCALE GENOMIC DNA]</scope>
    <source>
        <strain evidence="1 2">SCSIO 52909</strain>
    </source>
</reference>
<gene>
    <name evidence="1" type="ORF">GBA63_04405</name>
</gene>
<dbReference type="RefSeq" id="WP_166173835.1">
    <property type="nucleotide sequence ID" value="NZ_CP045119.1"/>
</dbReference>
<evidence type="ECO:0000313" key="1">
    <source>
        <dbReference type="EMBL" id="QIN81969.1"/>
    </source>
</evidence>
<protein>
    <submittedName>
        <fullName evidence="1">Uncharacterized protein</fullName>
    </submittedName>
</protein>
<keyword evidence="2" id="KW-1185">Reference proteome</keyword>
<evidence type="ECO:0000313" key="2">
    <source>
        <dbReference type="Proteomes" id="UP000501452"/>
    </source>
</evidence>
<organism evidence="1 2">
    <name type="scientific">Rubrobacter tropicus</name>
    <dbReference type="NCBI Taxonomy" id="2653851"/>
    <lineage>
        <taxon>Bacteria</taxon>
        <taxon>Bacillati</taxon>
        <taxon>Actinomycetota</taxon>
        <taxon>Rubrobacteria</taxon>
        <taxon>Rubrobacterales</taxon>
        <taxon>Rubrobacteraceae</taxon>
        <taxon>Rubrobacter</taxon>
    </lineage>
</organism>
<dbReference type="KEGG" id="rub:GBA63_04405"/>
<accession>A0A6G8Q6B1</accession>
<proteinExistence type="predicted"/>
<dbReference type="Proteomes" id="UP000501452">
    <property type="component" value="Chromosome"/>
</dbReference>